<gene>
    <name evidence="1" type="ORF">Shyd_94890</name>
</gene>
<sequence length="130" mass="13618">MARGDRIAHVRNGAAAQVDVAVAAADPDGMHAHLGFSGPRLSRLVLHEAKRLGSVQDHSLPPAAHRKAPWAVGGVKHMGRLLAFDISGVVRNCVATIRSMVRCVNGLHTAEPSVSRGASAGPVNAHIFEV</sequence>
<accession>A0ABQ3PSW5</accession>
<dbReference type="EMBL" id="BNDW01000120">
    <property type="protein sequence ID" value="GHI28118.1"/>
    <property type="molecule type" value="Genomic_DNA"/>
</dbReference>
<evidence type="ECO:0000313" key="2">
    <source>
        <dbReference type="Proteomes" id="UP001052739"/>
    </source>
</evidence>
<keyword evidence="2" id="KW-1185">Reference proteome</keyword>
<protein>
    <submittedName>
        <fullName evidence="1">Uncharacterized protein</fullName>
    </submittedName>
</protein>
<name>A0ABQ3PSW5_9ACTN</name>
<reference evidence="1" key="1">
    <citation type="submission" date="2024-05" db="EMBL/GenBank/DDBJ databases">
        <title>Whole genome shotgun sequence of Streptomyces hydrogenans NBRC 13475.</title>
        <authorList>
            <person name="Komaki H."/>
            <person name="Tamura T."/>
        </authorList>
    </citation>
    <scope>NUCLEOTIDE SEQUENCE</scope>
    <source>
        <strain evidence="1">NBRC 13475</strain>
    </source>
</reference>
<evidence type="ECO:0000313" key="1">
    <source>
        <dbReference type="EMBL" id="GHI28118.1"/>
    </source>
</evidence>
<proteinExistence type="predicted"/>
<comment type="caution">
    <text evidence="1">The sequence shown here is derived from an EMBL/GenBank/DDBJ whole genome shotgun (WGS) entry which is preliminary data.</text>
</comment>
<organism evidence="1 2">
    <name type="scientific">Streptomyces hydrogenans</name>
    <dbReference type="NCBI Taxonomy" id="1873719"/>
    <lineage>
        <taxon>Bacteria</taxon>
        <taxon>Bacillati</taxon>
        <taxon>Actinomycetota</taxon>
        <taxon>Actinomycetes</taxon>
        <taxon>Kitasatosporales</taxon>
        <taxon>Streptomycetaceae</taxon>
        <taxon>Streptomyces</taxon>
    </lineage>
</organism>
<dbReference type="Proteomes" id="UP001052739">
    <property type="component" value="Unassembled WGS sequence"/>
</dbReference>